<evidence type="ECO:0000256" key="3">
    <source>
        <dbReference type="SAM" id="SignalP"/>
    </source>
</evidence>
<comment type="caution">
    <text evidence="4">The sequence shown here is derived from an EMBL/GenBank/DDBJ whole genome shotgun (WGS) entry which is preliminary data.</text>
</comment>
<organism evidence="4 5">
    <name type="scientific">Cyclostephanos tholiformis</name>
    <dbReference type="NCBI Taxonomy" id="382380"/>
    <lineage>
        <taxon>Eukaryota</taxon>
        <taxon>Sar</taxon>
        <taxon>Stramenopiles</taxon>
        <taxon>Ochrophyta</taxon>
        <taxon>Bacillariophyta</taxon>
        <taxon>Coscinodiscophyceae</taxon>
        <taxon>Thalassiosirophycidae</taxon>
        <taxon>Stephanodiscales</taxon>
        <taxon>Stephanodiscaceae</taxon>
        <taxon>Cyclostephanos</taxon>
    </lineage>
</organism>
<evidence type="ECO:0000256" key="2">
    <source>
        <dbReference type="SAM" id="Phobius"/>
    </source>
</evidence>
<dbReference type="Proteomes" id="UP001530377">
    <property type="component" value="Unassembled WGS sequence"/>
</dbReference>
<feature type="signal peptide" evidence="3">
    <location>
        <begin position="1"/>
        <end position="25"/>
    </location>
</feature>
<gene>
    <name evidence="4" type="ORF">ACHAXA_004288</name>
</gene>
<reference evidence="4 5" key="1">
    <citation type="submission" date="2024-10" db="EMBL/GenBank/DDBJ databases">
        <title>Updated reference genomes for cyclostephanoid diatoms.</title>
        <authorList>
            <person name="Roberts W.R."/>
            <person name="Alverson A.J."/>
        </authorList>
    </citation>
    <scope>NUCLEOTIDE SEQUENCE [LARGE SCALE GENOMIC DNA]</scope>
    <source>
        <strain evidence="4 5">AJA228-03</strain>
    </source>
</reference>
<feature type="transmembrane region" description="Helical" evidence="2">
    <location>
        <begin position="222"/>
        <end position="239"/>
    </location>
</feature>
<accession>A0ABD3SGA2</accession>
<keyword evidence="3" id="KW-0732">Signal</keyword>
<protein>
    <recommendedName>
        <fullName evidence="6">RING-type E3 ubiquitin transferase</fullName>
    </recommendedName>
</protein>
<dbReference type="EMBL" id="JALLPB020000038">
    <property type="protein sequence ID" value="KAL3823413.1"/>
    <property type="molecule type" value="Genomic_DNA"/>
</dbReference>
<name>A0ABD3SGA2_9STRA</name>
<evidence type="ECO:0000313" key="4">
    <source>
        <dbReference type="EMBL" id="KAL3823413.1"/>
    </source>
</evidence>
<sequence length="243" mass="26222">MSSHMLVVPFAIAAAACSIGRTTDASPPAAFVVVNRPHHHRSSSPLPPRPLPSPHRSTDEDDDIHRPSRATMRTTTGRMRSGTTIGGMIRPSSSSSSSLLQLRASSTVGGGSGDGTVIISFPTPESAIAMGIRDWPQQFKTSSWTEEVGTGMIATRYVLDGRGRITIDYYDDDDVPRRISNRRVYPGTLVEVDGEAKLSWEVDDERTGMIVLTPNYEEGEKLLLVMGFLVVFCAGLLFGSGGI</sequence>
<feature type="chain" id="PRO_5044767962" description="RING-type E3 ubiquitin transferase" evidence="3">
    <location>
        <begin position="26"/>
        <end position="243"/>
    </location>
</feature>
<keyword evidence="5" id="KW-1185">Reference proteome</keyword>
<proteinExistence type="predicted"/>
<keyword evidence="2" id="KW-1133">Transmembrane helix</keyword>
<feature type="compositionally biased region" description="Low complexity" evidence="1">
    <location>
        <begin position="71"/>
        <end position="107"/>
    </location>
</feature>
<dbReference type="AlphaFoldDB" id="A0ABD3SGA2"/>
<evidence type="ECO:0000256" key="1">
    <source>
        <dbReference type="SAM" id="MobiDB-lite"/>
    </source>
</evidence>
<keyword evidence="2" id="KW-0472">Membrane</keyword>
<feature type="region of interest" description="Disordered" evidence="1">
    <location>
        <begin position="37"/>
        <end position="113"/>
    </location>
</feature>
<keyword evidence="2" id="KW-0812">Transmembrane</keyword>
<evidence type="ECO:0000313" key="5">
    <source>
        <dbReference type="Proteomes" id="UP001530377"/>
    </source>
</evidence>
<evidence type="ECO:0008006" key="6">
    <source>
        <dbReference type="Google" id="ProtNLM"/>
    </source>
</evidence>